<sequence>MLQKYLAVFLFTIAKAQYTNPETNSTKFFSSNPQEIEKINSVCRNSNPGSYCYRAVNDTIDCTPSAIVYCPDDYIEQCALGSFCQQMISPEGYMRGICVNSSSIPPSTASMSMTLTQNPYYPSSDPMLRLHQFTPTMYVETTCIPTTKTMEKSIETVTVTKSVIPQTTTLPKSMICPGVPIPPKTVTICPSPTPLHKKKIIVTTVTVETSYTTSTTQMSIVPSPIATDSTLYNTYVSTLTMTVSTSIPVVTSLTTSESNYHYITVSIGLMNTQTYGQTQTTSKVQSPQMTSYEGATTLSSLSTVPTY</sequence>
<evidence type="ECO:0000256" key="1">
    <source>
        <dbReference type="SAM" id="SignalP"/>
    </source>
</evidence>
<organism evidence="2 3">
    <name type="scientific">Rozella allomycis (strain CSF55)</name>
    <dbReference type="NCBI Taxonomy" id="988480"/>
    <lineage>
        <taxon>Eukaryota</taxon>
        <taxon>Fungi</taxon>
        <taxon>Fungi incertae sedis</taxon>
        <taxon>Cryptomycota</taxon>
        <taxon>Cryptomycota incertae sedis</taxon>
        <taxon>Rozella</taxon>
    </lineage>
</organism>
<protein>
    <recommendedName>
        <fullName evidence="4">Carbohydrate-binding module family 19 domain-containing protein</fullName>
    </recommendedName>
</protein>
<proteinExistence type="predicted"/>
<evidence type="ECO:0000313" key="3">
    <source>
        <dbReference type="Proteomes" id="UP000281549"/>
    </source>
</evidence>
<name>A0A4P9YPU8_ROZAC</name>
<accession>A0A4P9YPU8</accession>
<evidence type="ECO:0000313" key="2">
    <source>
        <dbReference type="EMBL" id="RKP20720.1"/>
    </source>
</evidence>
<dbReference type="Proteomes" id="UP000281549">
    <property type="component" value="Unassembled WGS sequence"/>
</dbReference>
<dbReference type="AlphaFoldDB" id="A0A4P9YPU8"/>
<dbReference type="EMBL" id="ML005028">
    <property type="protein sequence ID" value="RKP20720.1"/>
    <property type="molecule type" value="Genomic_DNA"/>
</dbReference>
<reference evidence="3" key="1">
    <citation type="journal article" date="2018" name="Nat. Microbiol.">
        <title>Leveraging single-cell genomics to expand the fungal tree of life.</title>
        <authorList>
            <person name="Ahrendt S.R."/>
            <person name="Quandt C.A."/>
            <person name="Ciobanu D."/>
            <person name="Clum A."/>
            <person name="Salamov A."/>
            <person name="Andreopoulos B."/>
            <person name="Cheng J.F."/>
            <person name="Woyke T."/>
            <person name="Pelin A."/>
            <person name="Henrissat B."/>
            <person name="Reynolds N.K."/>
            <person name="Benny G.L."/>
            <person name="Smith M.E."/>
            <person name="James T.Y."/>
            <person name="Grigoriev I.V."/>
        </authorList>
    </citation>
    <scope>NUCLEOTIDE SEQUENCE [LARGE SCALE GENOMIC DNA]</scope>
    <source>
        <strain evidence="3">CSF55</strain>
    </source>
</reference>
<evidence type="ECO:0008006" key="4">
    <source>
        <dbReference type="Google" id="ProtNLM"/>
    </source>
</evidence>
<feature type="chain" id="PRO_5020489294" description="Carbohydrate-binding module family 19 domain-containing protein" evidence="1">
    <location>
        <begin position="17"/>
        <end position="307"/>
    </location>
</feature>
<feature type="signal peptide" evidence="1">
    <location>
        <begin position="1"/>
        <end position="16"/>
    </location>
</feature>
<keyword evidence="1" id="KW-0732">Signal</keyword>
<gene>
    <name evidence="2" type="ORF">ROZALSC1DRAFT_21138</name>
</gene>